<evidence type="ECO:0000256" key="10">
    <source>
        <dbReference type="ARBA" id="ARBA00023136"/>
    </source>
</evidence>
<protein>
    <submittedName>
        <fullName evidence="13">Zinc transport system ATP-binding protein</fullName>
    </submittedName>
</protein>
<dbReference type="PANTHER" id="PTHR42734:SF9">
    <property type="entry name" value="ZINC IMPORT ATP-BINDING PROTEIN ZNUC"/>
    <property type="match status" value="1"/>
</dbReference>
<evidence type="ECO:0000256" key="9">
    <source>
        <dbReference type="ARBA" id="ARBA00023065"/>
    </source>
</evidence>
<keyword evidence="3" id="KW-1003">Cell membrane</keyword>
<comment type="similarity">
    <text evidence="1">Belongs to the ABC transporter superfamily.</text>
</comment>
<accession>A0A1H0HZN1</accession>
<keyword evidence="7" id="KW-0864">Zinc transport</keyword>
<feature type="region of interest" description="Disordered" evidence="11">
    <location>
        <begin position="258"/>
        <end position="293"/>
    </location>
</feature>
<evidence type="ECO:0000256" key="6">
    <source>
        <dbReference type="ARBA" id="ARBA00022840"/>
    </source>
</evidence>
<evidence type="ECO:0000256" key="3">
    <source>
        <dbReference type="ARBA" id="ARBA00022475"/>
    </source>
</evidence>
<sequence length="293" mass="31702">MHQPSSSCDAHHDHPPIVLRPDALLSAEGLFYSRGSRTILSDVTLDIVAGEAITLIGPNGAGKTTLVRLLLGLDKPDRGSVNRRPGLSVGYVPQRFDIDRALPITVGRFLELGLAPRVHSSVITEALSEVGADGLAQRQLSLLSGGELQRVLLARGLLRNPQLLVLDEPVRGVDYLGEAELYALIGKLRDERGFAVLMVSHDLHVVMGSSDRVLCLNRHICCSGVPTTVARHPEYERLFGRRLAPAFAVYEHHHDHAHDLSGRSIEPASDSSGGAADTPTPHKAHPRDEDVAK</sequence>
<feature type="domain" description="ABC transporter" evidence="12">
    <location>
        <begin position="25"/>
        <end position="242"/>
    </location>
</feature>
<evidence type="ECO:0000313" key="13">
    <source>
        <dbReference type="EMBL" id="SDO24678.1"/>
    </source>
</evidence>
<keyword evidence="14" id="KW-1185">Reference proteome</keyword>
<keyword evidence="4" id="KW-0547">Nucleotide-binding</keyword>
<dbReference type="PROSITE" id="PS50893">
    <property type="entry name" value="ABC_TRANSPORTER_2"/>
    <property type="match status" value="1"/>
</dbReference>
<dbReference type="EMBL" id="FNJC01000001">
    <property type="protein sequence ID" value="SDO24678.1"/>
    <property type="molecule type" value="Genomic_DNA"/>
</dbReference>
<keyword evidence="6 13" id="KW-0067">ATP-binding</keyword>
<dbReference type="PROSITE" id="PS00211">
    <property type="entry name" value="ABC_TRANSPORTER_1"/>
    <property type="match status" value="1"/>
</dbReference>
<dbReference type="PANTHER" id="PTHR42734">
    <property type="entry name" value="METAL TRANSPORT SYSTEM ATP-BINDING PROTEIN TM_0124-RELATED"/>
    <property type="match status" value="1"/>
</dbReference>
<evidence type="ECO:0000256" key="2">
    <source>
        <dbReference type="ARBA" id="ARBA00022448"/>
    </source>
</evidence>
<evidence type="ECO:0000259" key="12">
    <source>
        <dbReference type="PROSITE" id="PS50893"/>
    </source>
</evidence>
<keyword evidence="2" id="KW-0813">Transport</keyword>
<keyword evidence="10" id="KW-0472">Membrane</keyword>
<dbReference type="SMART" id="SM00382">
    <property type="entry name" value="AAA"/>
    <property type="match status" value="1"/>
</dbReference>
<evidence type="ECO:0000256" key="1">
    <source>
        <dbReference type="ARBA" id="ARBA00005417"/>
    </source>
</evidence>
<evidence type="ECO:0000256" key="11">
    <source>
        <dbReference type="SAM" id="MobiDB-lite"/>
    </source>
</evidence>
<dbReference type="GO" id="GO:0005524">
    <property type="term" value="F:ATP binding"/>
    <property type="evidence" value="ECO:0007669"/>
    <property type="project" value="UniProtKB-KW"/>
</dbReference>
<dbReference type="Gene3D" id="3.40.50.300">
    <property type="entry name" value="P-loop containing nucleotide triphosphate hydrolases"/>
    <property type="match status" value="1"/>
</dbReference>
<dbReference type="SUPFAM" id="SSF52540">
    <property type="entry name" value="P-loop containing nucleoside triphosphate hydrolases"/>
    <property type="match status" value="1"/>
</dbReference>
<keyword evidence="8" id="KW-1278">Translocase</keyword>
<comment type="caution">
    <text evidence="13">The sequence shown here is derived from an EMBL/GenBank/DDBJ whole genome shotgun (WGS) entry which is preliminary data.</text>
</comment>
<dbReference type="RefSeq" id="WP_090226558.1">
    <property type="nucleotide sequence ID" value="NZ_FNJC01000001.1"/>
</dbReference>
<evidence type="ECO:0000256" key="7">
    <source>
        <dbReference type="ARBA" id="ARBA00022906"/>
    </source>
</evidence>
<dbReference type="CDD" id="cd03235">
    <property type="entry name" value="ABC_Metallic_Cations"/>
    <property type="match status" value="1"/>
</dbReference>
<dbReference type="InterPro" id="IPR003439">
    <property type="entry name" value="ABC_transporter-like_ATP-bd"/>
</dbReference>
<evidence type="ECO:0000256" key="4">
    <source>
        <dbReference type="ARBA" id="ARBA00022741"/>
    </source>
</evidence>
<dbReference type="InterPro" id="IPR003593">
    <property type="entry name" value="AAA+_ATPase"/>
</dbReference>
<dbReference type="Proteomes" id="UP000198795">
    <property type="component" value="Unassembled WGS sequence"/>
</dbReference>
<proteinExistence type="inferred from homology"/>
<organism evidence="13 14">
    <name type="scientific">Filomicrobium insigne</name>
    <dbReference type="NCBI Taxonomy" id="418854"/>
    <lineage>
        <taxon>Bacteria</taxon>
        <taxon>Pseudomonadati</taxon>
        <taxon>Pseudomonadota</taxon>
        <taxon>Alphaproteobacteria</taxon>
        <taxon>Hyphomicrobiales</taxon>
        <taxon>Hyphomicrobiaceae</taxon>
        <taxon>Filomicrobium</taxon>
    </lineage>
</organism>
<dbReference type="InterPro" id="IPR017871">
    <property type="entry name" value="ABC_transporter-like_CS"/>
</dbReference>
<evidence type="ECO:0000313" key="14">
    <source>
        <dbReference type="Proteomes" id="UP000198795"/>
    </source>
</evidence>
<reference evidence="13 14" key="1">
    <citation type="submission" date="2016-10" db="EMBL/GenBank/DDBJ databases">
        <authorList>
            <person name="Varghese N."/>
            <person name="Submissions S."/>
        </authorList>
    </citation>
    <scope>NUCLEOTIDE SEQUENCE [LARGE SCALE GENOMIC DNA]</scope>
    <source>
        <strain evidence="13 14">CGMCC 1.6497</strain>
    </source>
</reference>
<dbReference type="Pfam" id="PF00005">
    <property type="entry name" value="ABC_tran"/>
    <property type="match status" value="1"/>
</dbReference>
<keyword evidence="5" id="KW-0862">Zinc</keyword>
<evidence type="ECO:0000256" key="5">
    <source>
        <dbReference type="ARBA" id="ARBA00022833"/>
    </source>
</evidence>
<dbReference type="InterPro" id="IPR027417">
    <property type="entry name" value="P-loop_NTPase"/>
</dbReference>
<keyword evidence="9" id="KW-0406">Ion transport</keyword>
<name>A0A1H0HZN1_9HYPH</name>
<evidence type="ECO:0000256" key="8">
    <source>
        <dbReference type="ARBA" id="ARBA00022967"/>
    </source>
</evidence>
<gene>
    <name evidence="13" type="ORF">SAMN04488061_0681</name>
</gene>
<dbReference type="InterPro" id="IPR050153">
    <property type="entry name" value="Metal_Ion_Import_ABC"/>
</dbReference>